<dbReference type="AlphaFoldDB" id="A0A829F4H2"/>
<comment type="caution">
    <text evidence="1">The sequence shown here is derived from an EMBL/GenBank/DDBJ whole genome shotgun (WGS) entry which is preliminary data.</text>
</comment>
<evidence type="ECO:0000313" key="2">
    <source>
        <dbReference type="Proteomes" id="UP000013834"/>
    </source>
</evidence>
<dbReference type="EMBL" id="AIVF01000087">
    <property type="protein sequence ID" value="EOG19522.1"/>
    <property type="molecule type" value="Genomic_DNA"/>
</dbReference>
<sequence length="38" mass="4373">MTPERKRSLEKLMQLVNEDGGISDAAFDAWSEFHGEYN</sequence>
<protein>
    <submittedName>
        <fullName evidence="1">Uncharacterized protein</fullName>
    </submittedName>
</protein>
<accession>A0A829F4H2</accession>
<name>A0A829F4H2_ENTFC</name>
<dbReference type="Proteomes" id="UP000013834">
    <property type="component" value="Unassembled WGS sequence"/>
</dbReference>
<proteinExistence type="predicted"/>
<reference evidence="1 2" key="1">
    <citation type="submission" date="2013-02" db="EMBL/GenBank/DDBJ databases">
        <title>The Genome Sequence of Enterococcus faecium VRE_84.</title>
        <authorList>
            <consortium name="The Broad Institute Genome Sequencing Platform"/>
            <consortium name="The Broad Institute Genome Sequencing Center for Infectious Disease"/>
            <person name="Earl A.M."/>
            <person name="Gilmore M.S."/>
            <person name="Lebreton F."/>
            <person name="Hammerum A.M."/>
            <person name="Jensen L.B."/>
            <person name="Guardabassi L."/>
            <person name="Walker B."/>
            <person name="Young S.K."/>
            <person name="Zeng Q."/>
            <person name="Gargeya S."/>
            <person name="Fitzgerald M."/>
            <person name="Haas B."/>
            <person name="Abouelleil A."/>
            <person name="Alvarado L."/>
            <person name="Arachchi H.M."/>
            <person name="Berlin A.M."/>
            <person name="Chapman S.B."/>
            <person name="Dewar J."/>
            <person name="Goldberg J."/>
            <person name="Griggs A."/>
            <person name="Gujja S."/>
            <person name="Hansen M."/>
            <person name="Howarth C."/>
            <person name="Imamovic A."/>
            <person name="Larimer J."/>
            <person name="McCowan C."/>
            <person name="Murphy C."/>
            <person name="Neiman D."/>
            <person name="Pearson M."/>
            <person name="Priest M."/>
            <person name="Roberts A."/>
            <person name="Saif S."/>
            <person name="Shea T."/>
            <person name="Sisk P."/>
            <person name="Sykes S."/>
            <person name="Wortman J."/>
            <person name="Nusbaum C."/>
            <person name="Birren B."/>
        </authorList>
    </citation>
    <scope>NUCLEOTIDE SEQUENCE [LARGE SCALE GENOMIC DNA]</scope>
    <source>
        <strain evidence="1 2">VRE 84</strain>
    </source>
</reference>
<evidence type="ECO:0000313" key="1">
    <source>
        <dbReference type="EMBL" id="EOG19522.1"/>
    </source>
</evidence>
<organism evidence="1 2">
    <name type="scientific">Enterococcus faecium EnGen0180</name>
    <dbReference type="NCBI Taxonomy" id="1157475"/>
    <lineage>
        <taxon>Bacteria</taxon>
        <taxon>Bacillati</taxon>
        <taxon>Bacillota</taxon>
        <taxon>Bacilli</taxon>
        <taxon>Lactobacillales</taxon>
        <taxon>Enterococcaceae</taxon>
        <taxon>Enterococcus</taxon>
    </lineage>
</organism>
<gene>
    <name evidence="1" type="ORF">SMG_03230</name>
</gene>